<dbReference type="GO" id="GO:0006354">
    <property type="term" value="P:DNA-templated transcription elongation"/>
    <property type="evidence" value="ECO:0007669"/>
    <property type="project" value="TreeGrafter"/>
</dbReference>
<dbReference type="InterPro" id="IPR028624">
    <property type="entry name" value="Tscrpt_elong_fac_GreA/B"/>
</dbReference>
<dbReference type="FunFam" id="1.10.287.180:FF:000001">
    <property type="entry name" value="Transcription elongation factor GreA"/>
    <property type="match status" value="1"/>
</dbReference>
<evidence type="ECO:0000256" key="5">
    <source>
        <dbReference type="ARBA" id="ARBA00023163"/>
    </source>
</evidence>
<dbReference type="Pfam" id="PF03449">
    <property type="entry name" value="GreA_GreB_N"/>
    <property type="match status" value="1"/>
</dbReference>
<dbReference type="GO" id="GO:0003746">
    <property type="term" value="F:translation elongation factor activity"/>
    <property type="evidence" value="ECO:0007669"/>
    <property type="project" value="UniProtKB-KW"/>
</dbReference>
<dbReference type="Pfam" id="PF01272">
    <property type="entry name" value="GreA_GreB"/>
    <property type="match status" value="1"/>
</dbReference>
<evidence type="ECO:0000256" key="2">
    <source>
        <dbReference type="ARBA" id="ARBA00013729"/>
    </source>
</evidence>
<keyword evidence="5 8" id="KW-0804">Transcription</keyword>
<dbReference type="PANTHER" id="PTHR30437">
    <property type="entry name" value="TRANSCRIPTION ELONGATION FACTOR GREA"/>
    <property type="match status" value="1"/>
</dbReference>
<dbReference type="GO" id="GO:0032784">
    <property type="term" value="P:regulation of DNA-templated transcription elongation"/>
    <property type="evidence" value="ECO:0007669"/>
    <property type="project" value="UniProtKB-UniRule"/>
</dbReference>
<dbReference type="InterPro" id="IPR022691">
    <property type="entry name" value="Tscrpt_elong_fac_GreA/B_N"/>
</dbReference>
<dbReference type="HAMAP" id="MF_00105">
    <property type="entry name" value="GreA_GreB"/>
    <property type="match status" value="1"/>
</dbReference>
<dbReference type="GO" id="GO:0003677">
    <property type="term" value="F:DNA binding"/>
    <property type="evidence" value="ECO:0007669"/>
    <property type="project" value="UniProtKB-UniRule"/>
</dbReference>
<keyword evidence="4 8" id="KW-0238">DNA-binding</keyword>
<sequence length="193" mass="21022">MGQIGDAMTRFPMTAAGHAALEDELKGRIRIERPRLIQRIQQAIADDANLVENSEYQAAQVEQNVNEARIAELEDKLALAEIVDVSKLSGDTIKFGATVTLIDEDTGEKRTWQIVGEPEADASKGRISVTSPIGRALIGKTKGATVLVEAPGGTKAYKVRYVEWFEDKKKRKQVLGSDSSRAGLSPSMRANGR</sequence>
<dbReference type="Gene3D" id="3.10.50.30">
    <property type="entry name" value="Transcription elongation factor, GreA/GreB, C-terminal domain"/>
    <property type="match status" value="1"/>
</dbReference>
<dbReference type="PANTHER" id="PTHR30437:SF4">
    <property type="entry name" value="TRANSCRIPTION ELONGATION FACTOR GREA"/>
    <property type="match status" value="1"/>
</dbReference>
<evidence type="ECO:0000256" key="4">
    <source>
        <dbReference type="ARBA" id="ARBA00023125"/>
    </source>
</evidence>
<dbReference type="InterPro" id="IPR023459">
    <property type="entry name" value="Tscrpt_elong_fac_GreA/B_fam"/>
</dbReference>
<dbReference type="SUPFAM" id="SSF54534">
    <property type="entry name" value="FKBP-like"/>
    <property type="match status" value="1"/>
</dbReference>
<keyword evidence="13" id="KW-0648">Protein biosynthesis</keyword>
<dbReference type="EMBL" id="JAFICZ010000001">
    <property type="protein sequence ID" value="MBP1291258.1"/>
    <property type="molecule type" value="Genomic_DNA"/>
</dbReference>
<evidence type="ECO:0000256" key="1">
    <source>
        <dbReference type="ARBA" id="ARBA00008213"/>
    </source>
</evidence>
<comment type="function">
    <text evidence="6 8 9">Necessary for efficient RNA polymerase transcription elongation past template-encoded arresting sites. The arresting sites in DNA have the property of trapping a certain fraction of elongating RNA polymerases that pass through, resulting in locked ternary complexes. Cleavage of the nascent transcript by cleavage factors such as GreA or GreB allows the resumption of elongation from the new 3'terminus. GreA releases sequences of 2 to 3 nucleotides.</text>
</comment>
<organism evidence="13 14">
    <name type="scientific">Bradyrhizobium elkanii</name>
    <dbReference type="NCBI Taxonomy" id="29448"/>
    <lineage>
        <taxon>Bacteria</taxon>
        <taxon>Pseudomonadati</taxon>
        <taxon>Pseudomonadota</taxon>
        <taxon>Alphaproteobacteria</taxon>
        <taxon>Hyphomicrobiales</taxon>
        <taxon>Nitrobacteraceae</taxon>
        <taxon>Bradyrhizobium</taxon>
    </lineage>
</organism>
<dbReference type="InterPro" id="IPR006359">
    <property type="entry name" value="Tscrpt_elong_fac_GreA"/>
</dbReference>
<gene>
    <name evidence="8" type="primary">greA</name>
    <name evidence="13" type="ORF">JOH49_001011</name>
</gene>
<evidence type="ECO:0000256" key="9">
    <source>
        <dbReference type="RuleBase" id="RU000556"/>
    </source>
</evidence>
<evidence type="ECO:0000313" key="13">
    <source>
        <dbReference type="EMBL" id="MBP1291258.1"/>
    </source>
</evidence>
<keyword evidence="3 8" id="KW-0805">Transcription regulation</keyword>
<feature type="region of interest" description="Disordered" evidence="10">
    <location>
        <begin position="170"/>
        <end position="193"/>
    </location>
</feature>
<keyword evidence="13" id="KW-0251">Elongation factor</keyword>
<dbReference type="InterPro" id="IPR001437">
    <property type="entry name" value="Tscrpt_elong_fac_GreA/B_C"/>
</dbReference>
<dbReference type="Gene3D" id="1.10.287.180">
    <property type="entry name" value="Transcription elongation factor, GreA/GreB, N-terminal domain"/>
    <property type="match status" value="1"/>
</dbReference>
<evidence type="ECO:0000259" key="12">
    <source>
        <dbReference type="Pfam" id="PF03449"/>
    </source>
</evidence>
<evidence type="ECO:0000256" key="7">
    <source>
        <dbReference type="ARBA" id="ARBA00030776"/>
    </source>
</evidence>
<evidence type="ECO:0000313" key="14">
    <source>
        <dbReference type="Proteomes" id="UP000673383"/>
    </source>
</evidence>
<evidence type="ECO:0000259" key="11">
    <source>
        <dbReference type="Pfam" id="PF01272"/>
    </source>
</evidence>
<evidence type="ECO:0000256" key="3">
    <source>
        <dbReference type="ARBA" id="ARBA00023015"/>
    </source>
</evidence>
<comment type="caution">
    <text evidence="13">The sequence shown here is derived from an EMBL/GenBank/DDBJ whole genome shotgun (WGS) entry which is preliminary data.</text>
</comment>
<dbReference type="NCBIfam" id="TIGR01462">
    <property type="entry name" value="greA"/>
    <property type="match status" value="1"/>
</dbReference>
<reference evidence="13" key="1">
    <citation type="submission" date="2021-02" db="EMBL/GenBank/DDBJ databases">
        <title>Genomic Encyclopedia of Type Strains, Phase IV (KMG-V): Genome sequencing to study the core and pangenomes of soil and plant-associated prokaryotes.</title>
        <authorList>
            <person name="Whitman W."/>
        </authorList>
    </citation>
    <scope>NUCLEOTIDE SEQUENCE</scope>
    <source>
        <strain evidence="13">USDA 406</strain>
    </source>
</reference>
<name>A0A8I1Y710_BRAEL</name>
<dbReference type="AlphaFoldDB" id="A0A8I1Y710"/>
<dbReference type="GO" id="GO:0070063">
    <property type="term" value="F:RNA polymerase binding"/>
    <property type="evidence" value="ECO:0007669"/>
    <property type="project" value="InterPro"/>
</dbReference>
<feature type="domain" description="Transcription elongation factor GreA/GreB N-terminal" evidence="12">
    <location>
        <begin position="12"/>
        <end position="82"/>
    </location>
</feature>
<dbReference type="InterPro" id="IPR036953">
    <property type="entry name" value="GreA/GreB_C_sf"/>
</dbReference>
<evidence type="ECO:0000256" key="6">
    <source>
        <dbReference type="ARBA" id="ARBA00024916"/>
    </source>
</evidence>
<proteinExistence type="inferred from homology"/>
<feature type="domain" description="Transcription elongation factor GreA/GreB C-terminal" evidence="11">
    <location>
        <begin position="90"/>
        <end position="162"/>
    </location>
</feature>
<comment type="similarity">
    <text evidence="1 8 9">Belongs to the GreA/GreB family.</text>
</comment>
<dbReference type="NCBIfam" id="NF001261">
    <property type="entry name" value="PRK00226.1-2"/>
    <property type="match status" value="1"/>
</dbReference>
<dbReference type="SUPFAM" id="SSF46557">
    <property type="entry name" value="GreA transcript cleavage protein, N-terminal domain"/>
    <property type="match status" value="1"/>
</dbReference>
<dbReference type="InterPro" id="IPR036805">
    <property type="entry name" value="Tscrpt_elong_fac_GreA/B_N_sf"/>
</dbReference>
<evidence type="ECO:0000256" key="10">
    <source>
        <dbReference type="SAM" id="MobiDB-lite"/>
    </source>
</evidence>
<dbReference type="Proteomes" id="UP000673383">
    <property type="component" value="Unassembled WGS sequence"/>
</dbReference>
<dbReference type="FunFam" id="3.10.50.30:FF:000001">
    <property type="entry name" value="Transcription elongation factor GreA"/>
    <property type="match status" value="1"/>
</dbReference>
<accession>A0A8I1Y710</accession>
<evidence type="ECO:0000256" key="8">
    <source>
        <dbReference type="HAMAP-Rule" id="MF_00105"/>
    </source>
</evidence>
<protein>
    <recommendedName>
        <fullName evidence="2 8">Transcription elongation factor GreA</fullName>
    </recommendedName>
    <alternativeName>
        <fullName evidence="7 8">Transcript cleavage factor GreA</fullName>
    </alternativeName>
</protein>